<proteinExistence type="predicted"/>
<protein>
    <recommendedName>
        <fullName evidence="3">SnoaL-like domain-containing protein</fullName>
    </recommendedName>
</protein>
<gene>
    <name evidence="1" type="ORF">KDI_15230</name>
</gene>
<dbReference type="RefSeq" id="WP_149400961.1">
    <property type="nucleotide sequence ID" value="NZ_BIXY01000016.1"/>
</dbReference>
<dbReference type="Proteomes" id="UP000322530">
    <property type="component" value="Unassembled WGS sequence"/>
</dbReference>
<dbReference type="EMBL" id="BIXY01000016">
    <property type="protein sequence ID" value="GCF07959.1"/>
    <property type="molecule type" value="Genomic_DNA"/>
</dbReference>
<dbReference type="OrthoDB" id="514562at2"/>
<dbReference type="InterPro" id="IPR032710">
    <property type="entry name" value="NTF2-like_dom_sf"/>
</dbReference>
<dbReference type="Gene3D" id="3.10.450.50">
    <property type="match status" value="1"/>
</dbReference>
<evidence type="ECO:0008006" key="3">
    <source>
        <dbReference type="Google" id="ProtNLM"/>
    </source>
</evidence>
<evidence type="ECO:0000313" key="1">
    <source>
        <dbReference type="EMBL" id="GCF07959.1"/>
    </source>
</evidence>
<dbReference type="AlphaFoldDB" id="A0A5A5TAE9"/>
<accession>A0A5A5TAE9</accession>
<comment type="caution">
    <text evidence="1">The sequence shown here is derived from an EMBL/GenBank/DDBJ whole genome shotgun (WGS) entry which is preliminary data.</text>
</comment>
<organism evidence="1 2">
    <name type="scientific">Dictyobacter arantiisoli</name>
    <dbReference type="NCBI Taxonomy" id="2014874"/>
    <lineage>
        <taxon>Bacteria</taxon>
        <taxon>Bacillati</taxon>
        <taxon>Chloroflexota</taxon>
        <taxon>Ktedonobacteria</taxon>
        <taxon>Ktedonobacterales</taxon>
        <taxon>Dictyobacteraceae</taxon>
        <taxon>Dictyobacter</taxon>
    </lineage>
</organism>
<name>A0A5A5TAE9_9CHLR</name>
<reference evidence="1 2" key="1">
    <citation type="submission" date="2019-01" db="EMBL/GenBank/DDBJ databases">
        <title>Draft genome sequence of Dictyobacter sp. Uno17.</title>
        <authorList>
            <person name="Wang C.M."/>
            <person name="Zheng Y."/>
            <person name="Sakai Y."/>
            <person name="Abe K."/>
            <person name="Yokota A."/>
            <person name="Yabe S."/>
        </authorList>
    </citation>
    <scope>NUCLEOTIDE SEQUENCE [LARGE SCALE GENOMIC DNA]</scope>
    <source>
        <strain evidence="1 2">Uno17</strain>
    </source>
</reference>
<sequence>MATTFARKFYDEQLDYLSAHDVDGLIDDHYNEDAILVGFDFTVKGNAALKEHFRNYLKTLGRIDVKSTDKFNETADTIFFEASVVTDLGPATVFDAIVLKNGKISYHFTGVK</sequence>
<keyword evidence="2" id="KW-1185">Reference proteome</keyword>
<dbReference type="SUPFAM" id="SSF54427">
    <property type="entry name" value="NTF2-like"/>
    <property type="match status" value="1"/>
</dbReference>
<evidence type="ECO:0000313" key="2">
    <source>
        <dbReference type="Proteomes" id="UP000322530"/>
    </source>
</evidence>